<accession>A0A0F5JDJ5</accession>
<feature type="region of interest" description="Disordered" evidence="1">
    <location>
        <begin position="435"/>
        <end position="460"/>
    </location>
</feature>
<feature type="compositionally biased region" description="Basic and acidic residues" evidence="1">
    <location>
        <begin position="449"/>
        <end position="460"/>
    </location>
</feature>
<name>A0A0F5JDJ5_9BACT</name>
<evidence type="ECO:0000256" key="1">
    <source>
        <dbReference type="SAM" id="MobiDB-lite"/>
    </source>
</evidence>
<dbReference type="AlphaFoldDB" id="A0A0F5JDJ5"/>
<evidence type="ECO:0000313" key="3">
    <source>
        <dbReference type="EMBL" id="KKB55849.1"/>
    </source>
</evidence>
<dbReference type="HOGENOM" id="CLU_539329_0_0_10"/>
<organism evidence="3 4">
    <name type="scientific">Parabacteroides gordonii MS-1 = DSM 23371</name>
    <dbReference type="NCBI Taxonomy" id="1203610"/>
    <lineage>
        <taxon>Bacteria</taxon>
        <taxon>Pseudomonadati</taxon>
        <taxon>Bacteroidota</taxon>
        <taxon>Bacteroidia</taxon>
        <taxon>Bacteroidales</taxon>
        <taxon>Tannerellaceae</taxon>
        <taxon>Parabacteroides</taxon>
    </lineage>
</organism>
<evidence type="ECO:0008006" key="5">
    <source>
        <dbReference type="Google" id="ProtNLM"/>
    </source>
</evidence>
<dbReference type="Proteomes" id="UP000033035">
    <property type="component" value="Unassembled WGS sequence"/>
</dbReference>
<sequence length="479" mass="52427">MKKSKFLAFAALGLLTLASCSDSNDPIIEGNEQQTGEQIIVLDMQDTDVLSTKSRPLYSTSNKGAETVTDLQLLVFKVETDNQKTFVKSIHVPDWDLKSSKYDYGQKMTIRLTGDDKIKEDEIGKGGQFTVVAVGQDEKTEEPKPFTFGGNGTKLSALNIETTPSAPTWSSAAEAGKGFSQLFTDAIDNYATPASEIFSGESEPTLLAFDEGAQINVLLKRQVAGVLGYFNRIPAKVGDGADAKHVGFIRLVSSARNKQLDLTTHLPKQEDDATEDQSKDAETIVNGFEPATANAKFKATADASEADDAYIVYEIDLAKWFPGGVSAETPSTWSDDAIDNDGLLKADNWINAISAANSAPTLAQGAVFAGEFMIPFNHVEKTNTFELQLLGFEDSGEKAILKSWNVKLDRASWDSGKKDDANIYNIYRNHLYQIGKRGSGDDPDQPGVDPDKPQPLDKDQDLTIRINDQWEFIHDMEIE</sequence>
<protein>
    <recommendedName>
        <fullName evidence="5">Major fimbrial subunit protein N-terminal domain-containing protein</fullName>
    </recommendedName>
</protein>
<dbReference type="STRING" id="1203610.HMPREF1536_03324"/>
<comment type="caution">
    <text evidence="3">The sequence shown here is derived from an EMBL/GenBank/DDBJ whole genome shotgun (WGS) entry which is preliminary data.</text>
</comment>
<dbReference type="PATRIC" id="fig|1203610.3.peg.3386"/>
<keyword evidence="2" id="KW-0732">Signal</keyword>
<evidence type="ECO:0000256" key="2">
    <source>
        <dbReference type="SAM" id="SignalP"/>
    </source>
</evidence>
<proteinExistence type="predicted"/>
<feature type="signal peptide" evidence="2">
    <location>
        <begin position="1"/>
        <end position="23"/>
    </location>
</feature>
<dbReference type="EMBL" id="AQHW01000015">
    <property type="protein sequence ID" value="KKB55849.1"/>
    <property type="molecule type" value="Genomic_DNA"/>
</dbReference>
<dbReference type="RefSeq" id="WP_028726299.1">
    <property type="nucleotide sequence ID" value="NZ_AUAE01000008.1"/>
</dbReference>
<feature type="chain" id="PRO_5002489129" description="Major fimbrial subunit protein N-terminal domain-containing protein" evidence="2">
    <location>
        <begin position="24"/>
        <end position="479"/>
    </location>
</feature>
<reference evidence="3 4" key="1">
    <citation type="submission" date="2013-04" db="EMBL/GenBank/DDBJ databases">
        <title>The Genome Sequence of Parabacteroides gordonii DSM 23371.</title>
        <authorList>
            <consortium name="The Broad Institute Genomics Platform"/>
            <person name="Earl A."/>
            <person name="Ward D."/>
            <person name="Feldgarden M."/>
            <person name="Gevers D."/>
            <person name="Martens E."/>
            <person name="Sakamoto M."/>
            <person name="Benno Y."/>
            <person name="Suzuki N."/>
            <person name="Matsunaga N."/>
            <person name="Koshihara K."/>
            <person name="Seki M."/>
            <person name="Komiya H."/>
            <person name="Walker B."/>
            <person name="Young S."/>
            <person name="Zeng Q."/>
            <person name="Gargeya S."/>
            <person name="Fitzgerald M."/>
            <person name="Haas B."/>
            <person name="Abouelleil A."/>
            <person name="Allen A.W."/>
            <person name="Alvarado L."/>
            <person name="Arachchi H.M."/>
            <person name="Berlin A.M."/>
            <person name="Chapman S.B."/>
            <person name="Gainer-Dewar J."/>
            <person name="Goldberg J."/>
            <person name="Griggs A."/>
            <person name="Gujja S."/>
            <person name="Hansen M."/>
            <person name="Howarth C."/>
            <person name="Imamovic A."/>
            <person name="Ireland A."/>
            <person name="Larimer J."/>
            <person name="McCowan C."/>
            <person name="Murphy C."/>
            <person name="Pearson M."/>
            <person name="Poon T.W."/>
            <person name="Priest M."/>
            <person name="Roberts A."/>
            <person name="Saif S."/>
            <person name="Shea T."/>
            <person name="Sisk P."/>
            <person name="Sykes S."/>
            <person name="Wortman J."/>
            <person name="Nusbaum C."/>
            <person name="Birren B."/>
        </authorList>
    </citation>
    <scope>NUCLEOTIDE SEQUENCE [LARGE SCALE GENOMIC DNA]</scope>
    <source>
        <strain evidence="3 4">MS-1</strain>
    </source>
</reference>
<evidence type="ECO:0000313" key="4">
    <source>
        <dbReference type="Proteomes" id="UP000033035"/>
    </source>
</evidence>
<dbReference type="PROSITE" id="PS51257">
    <property type="entry name" value="PROKAR_LIPOPROTEIN"/>
    <property type="match status" value="1"/>
</dbReference>
<gene>
    <name evidence="3" type="ORF">HMPREF1536_03324</name>
</gene>
<keyword evidence="4" id="KW-1185">Reference proteome</keyword>